<keyword evidence="5 10" id="KW-1133">Transmembrane helix</keyword>
<evidence type="ECO:0000313" key="12">
    <source>
        <dbReference type="Proteomes" id="UP001194539"/>
    </source>
</evidence>
<evidence type="ECO:0000256" key="4">
    <source>
        <dbReference type="ARBA" id="ARBA00022692"/>
    </source>
</evidence>
<evidence type="ECO:0000313" key="11">
    <source>
        <dbReference type="EMBL" id="MBH5391899.1"/>
    </source>
</evidence>
<evidence type="ECO:0000256" key="7">
    <source>
        <dbReference type="ARBA" id="ARBA00038151"/>
    </source>
</evidence>
<comment type="subcellular location">
    <subcellularLocation>
        <location evidence="1 9">Cell membrane</location>
        <topology evidence="1 9">Multi-pass membrane protein</topology>
    </subcellularLocation>
</comment>
<keyword evidence="4 9" id="KW-0812">Transmembrane</keyword>
<evidence type="ECO:0000256" key="1">
    <source>
        <dbReference type="ARBA" id="ARBA00004651"/>
    </source>
</evidence>
<feature type="transmembrane region" description="Helical" evidence="10">
    <location>
        <begin position="58"/>
        <end position="78"/>
    </location>
</feature>
<dbReference type="Proteomes" id="UP001194539">
    <property type="component" value="Unassembled WGS sequence"/>
</dbReference>
<dbReference type="RefSeq" id="WP_197969483.1">
    <property type="nucleotide sequence ID" value="NZ_JACEGD010000062.1"/>
</dbReference>
<dbReference type="Gene3D" id="1.10.3730.20">
    <property type="match status" value="1"/>
</dbReference>
<dbReference type="SUPFAM" id="SSF103481">
    <property type="entry name" value="Multidrug resistance efflux transporter EmrE"/>
    <property type="match status" value="1"/>
</dbReference>
<evidence type="ECO:0000256" key="5">
    <source>
        <dbReference type="ARBA" id="ARBA00022989"/>
    </source>
</evidence>
<evidence type="ECO:0000256" key="10">
    <source>
        <dbReference type="SAM" id="Phobius"/>
    </source>
</evidence>
<feature type="transmembrane region" description="Helical" evidence="10">
    <location>
        <begin position="26"/>
        <end position="46"/>
    </location>
</feature>
<name>A0ABS0PFK7_9BRAD</name>
<dbReference type="Pfam" id="PF00893">
    <property type="entry name" value="Multi_Drug_Res"/>
    <property type="match status" value="1"/>
</dbReference>
<dbReference type="PANTHER" id="PTHR30561:SF0">
    <property type="entry name" value="GUANIDINIUM EXPORTER"/>
    <property type="match status" value="1"/>
</dbReference>
<dbReference type="PANTHER" id="PTHR30561">
    <property type="entry name" value="SMR FAMILY PROTON-DEPENDENT DRUG EFFLUX TRANSPORTER SUGE"/>
    <property type="match status" value="1"/>
</dbReference>
<keyword evidence="3" id="KW-1003">Cell membrane</keyword>
<accession>A0ABS0PFK7</accession>
<dbReference type="InterPro" id="IPR000390">
    <property type="entry name" value="Small_drug/metabolite_transptr"/>
</dbReference>
<dbReference type="InterPro" id="IPR045324">
    <property type="entry name" value="Small_multidrug_res"/>
</dbReference>
<sequence>MAWLYILLADVFEIAWPFVLKRSIGLPKWTTVLSGVVFALPIFLLLGESVKCLPASTVYAGFAGIATVGTAIVGIAFFGESANLARLCSVMLVVVGLVGVKLFSE</sequence>
<protein>
    <recommendedName>
        <fullName evidence="8">Guanidinium exporter</fullName>
    </recommendedName>
</protein>
<comment type="similarity">
    <text evidence="7">Belongs to the drug/metabolite transporter (DMT) superfamily. Small multidrug resistance (SMR) (TC 2.A.7.1) family. Gdx/SugE subfamily.</text>
</comment>
<dbReference type="EMBL" id="JACEGD010000062">
    <property type="protein sequence ID" value="MBH5391899.1"/>
    <property type="molecule type" value="Genomic_DNA"/>
</dbReference>
<reference evidence="11 12" key="1">
    <citation type="submission" date="2020-07" db="EMBL/GenBank/DDBJ databases">
        <title>Bradyrhizobium diversity isolated from nodules of indigenous legumes of Western Australia.</title>
        <authorList>
            <person name="Klepa M.S."/>
        </authorList>
    </citation>
    <scope>NUCLEOTIDE SEQUENCE [LARGE SCALE GENOMIC DNA]</scope>
    <source>
        <strain evidence="11 12">CNPSo 4019</strain>
    </source>
</reference>
<comment type="caution">
    <text evidence="11">The sequence shown here is derived from an EMBL/GenBank/DDBJ whole genome shotgun (WGS) entry which is preliminary data.</text>
</comment>
<evidence type="ECO:0000256" key="9">
    <source>
        <dbReference type="RuleBase" id="RU003942"/>
    </source>
</evidence>
<evidence type="ECO:0000256" key="8">
    <source>
        <dbReference type="ARBA" id="ARBA00039168"/>
    </source>
</evidence>
<evidence type="ECO:0000256" key="3">
    <source>
        <dbReference type="ARBA" id="ARBA00022475"/>
    </source>
</evidence>
<proteinExistence type="inferred from homology"/>
<keyword evidence="6 10" id="KW-0472">Membrane</keyword>
<keyword evidence="2" id="KW-0813">Transport</keyword>
<gene>
    <name evidence="11" type="ORF">H1B27_37410</name>
</gene>
<evidence type="ECO:0000256" key="6">
    <source>
        <dbReference type="ARBA" id="ARBA00023136"/>
    </source>
</evidence>
<organism evidence="11 12">
    <name type="scientific">Bradyrhizobium diversitatis</name>
    <dbReference type="NCBI Taxonomy" id="2755406"/>
    <lineage>
        <taxon>Bacteria</taxon>
        <taxon>Pseudomonadati</taxon>
        <taxon>Pseudomonadota</taxon>
        <taxon>Alphaproteobacteria</taxon>
        <taxon>Hyphomicrobiales</taxon>
        <taxon>Nitrobacteraceae</taxon>
        <taxon>Bradyrhizobium</taxon>
    </lineage>
</organism>
<dbReference type="InterPro" id="IPR037185">
    <property type="entry name" value="EmrE-like"/>
</dbReference>
<feature type="transmembrane region" description="Helical" evidence="10">
    <location>
        <begin position="84"/>
        <end position="103"/>
    </location>
</feature>
<evidence type="ECO:0000256" key="2">
    <source>
        <dbReference type="ARBA" id="ARBA00022448"/>
    </source>
</evidence>
<keyword evidence="12" id="KW-1185">Reference proteome</keyword>